<evidence type="ECO:0000313" key="10">
    <source>
        <dbReference type="Proteomes" id="UP000580861"/>
    </source>
</evidence>
<dbReference type="EC" id="2.7.11.1" evidence="1"/>
<dbReference type="InterPro" id="IPR000719">
    <property type="entry name" value="Prot_kinase_dom"/>
</dbReference>
<feature type="transmembrane region" description="Helical" evidence="7">
    <location>
        <begin position="379"/>
        <end position="401"/>
    </location>
</feature>
<dbReference type="InterPro" id="IPR008266">
    <property type="entry name" value="Tyr_kinase_AS"/>
</dbReference>
<evidence type="ECO:0000256" key="4">
    <source>
        <dbReference type="ARBA" id="ARBA00022741"/>
    </source>
</evidence>
<dbReference type="CDD" id="cd14014">
    <property type="entry name" value="STKc_PknB_like"/>
    <property type="match status" value="1"/>
</dbReference>
<keyword evidence="5 9" id="KW-0418">Kinase</keyword>
<keyword evidence="2 9" id="KW-0723">Serine/threonine-protein kinase</keyword>
<dbReference type="GO" id="GO:0005524">
    <property type="term" value="F:ATP binding"/>
    <property type="evidence" value="ECO:0007669"/>
    <property type="project" value="UniProtKB-KW"/>
</dbReference>
<protein>
    <recommendedName>
        <fullName evidence="1">non-specific serine/threonine protein kinase</fullName>
        <ecNumber evidence="1">2.7.11.1</ecNumber>
    </recommendedName>
</protein>
<dbReference type="EMBL" id="JACHMX010000001">
    <property type="protein sequence ID" value="MBB5851081.1"/>
    <property type="molecule type" value="Genomic_DNA"/>
</dbReference>
<keyword evidence="6" id="KW-0067">ATP-binding</keyword>
<evidence type="ECO:0000256" key="2">
    <source>
        <dbReference type="ARBA" id="ARBA00022527"/>
    </source>
</evidence>
<dbReference type="RefSeq" id="WP_184892570.1">
    <property type="nucleotide sequence ID" value="NZ_JACHMX010000001.1"/>
</dbReference>
<dbReference type="Proteomes" id="UP000580861">
    <property type="component" value="Unassembled WGS sequence"/>
</dbReference>
<feature type="transmembrane region" description="Helical" evidence="7">
    <location>
        <begin position="315"/>
        <end position="340"/>
    </location>
</feature>
<dbReference type="AlphaFoldDB" id="A0A841AWQ0"/>
<keyword evidence="7" id="KW-0812">Transmembrane</keyword>
<dbReference type="PROSITE" id="PS00109">
    <property type="entry name" value="PROTEIN_KINASE_TYR"/>
    <property type="match status" value="1"/>
</dbReference>
<evidence type="ECO:0000256" key="6">
    <source>
        <dbReference type="ARBA" id="ARBA00022840"/>
    </source>
</evidence>
<sequence length="409" mass="42146">MTAVSRTIAERYTLLEKLGGDGAAVLWRGEDGSDGSQVAIKELLLPVLDEPGRAALVKRLQAEAGVVVDHPSVVAVHDVVVADAAAFIVMDPVEAKTLEDLASAGPLPPRFVADIGRQVLGALAAAHTAGVVHGDVRPANILVSPDGTVKLTGLGIAKALDPSGTPAFLAPERIAGHEGTPHSDLWSLGVTLLSASEGMNPFQRVNIAATLYAVVNEQPPFGRTYGVLADVIRGLMAKAPHARMLPDHALPLLTQAASGVEPSVPILPAPSRPGLSTPSVSAALAGVAGMVLGFALLTNAMLMHHAYYLFDFAELSIIAGCFSLILAGVSAVVGGASLLAKVRAGQIMLSVSAGLTLISTCLLTFIGDDRIHLGLPVQPGLTIDLLILVFALGLTLAVWFVPARRPAVG</sequence>
<dbReference type="Gene3D" id="3.30.200.20">
    <property type="entry name" value="Phosphorylase Kinase, domain 1"/>
    <property type="match status" value="1"/>
</dbReference>
<feature type="transmembrane region" description="Helical" evidence="7">
    <location>
        <begin position="282"/>
        <end position="303"/>
    </location>
</feature>
<keyword evidence="4" id="KW-0547">Nucleotide-binding</keyword>
<keyword evidence="7" id="KW-0472">Membrane</keyword>
<feature type="domain" description="Protein kinase" evidence="8">
    <location>
        <begin position="12"/>
        <end position="264"/>
    </location>
</feature>
<dbReference type="GO" id="GO:0004674">
    <property type="term" value="F:protein serine/threonine kinase activity"/>
    <property type="evidence" value="ECO:0007669"/>
    <property type="project" value="UniProtKB-KW"/>
</dbReference>
<evidence type="ECO:0000256" key="3">
    <source>
        <dbReference type="ARBA" id="ARBA00022679"/>
    </source>
</evidence>
<dbReference type="SUPFAM" id="SSF56112">
    <property type="entry name" value="Protein kinase-like (PK-like)"/>
    <property type="match status" value="1"/>
</dbReference>
<keyword evidence="10" id="KW-1185">Reference proteome</keyword>
<dbReference type="PANTHER" id="PTHR43289:SF6">
    <property type="entry name" value="SERINE_THREONINE-PROTEIN KINASE NEKL-3"/>
    <property type="match status" value="1"/>
</dbReference>
<evidence type="ECO:0000256" key="5">
    <source>
        <dbReference type="ARBA" id="ARBA00022777"/>
    </source>
</evidence>
<accession>A0A841AWQ0</accession>
<evidence type="ECO:0000259" key="8">
    <source>
        <dbReference type="PROSITE" id="PS50011"/>
    </source>
</evidence>
<gene>
    <name evidence="9" type="ORF">HDA45_001168</name>
</gene>
<dbReference type="PANTHER" id="PTHR43289">
    <property type="entry name" value="MITOGEN-ACTIVATED PROTEIN KINASE KINASE KINASE 20-RELATED"/>
    <property type="match status" value="1"/>
</dbReference>
<dbReference type="Gene3D" id="1.10.510.10">
    <property type="entry name" value="Transferase(Phosphotransferase) domain 1"/>
    <property type="match status" value="1"/>
</dbReference>
<evidence type="ECO:0000256" key="7">
    <source>
        <dbReference type="SAM" id="Phobius"/>
    </source>
</evidence>
<feature type="transmembrane region" description="Helical" evidence="7">
    <location>
        <begin position="347"/>
        <end position="367"/>
    </location>
</feature>
<keyword evidence="3" id="KW-0808">Transferase</keyword>
<reference evidence="9 10" key="1">
    <citation type="submission" date="2020-08" db="EMBL/GenBank/DDBJ databases">
        <title>Sequencing the genomes of 1000 actinobacteria strains.</title>
        <authorList>
            <person name="Klenk H.-P."/>
        </authorList>
    </citation>
    <scope>NUCLEOTIDE SEQUENCE [LARGE SCALE GENOMIC DNA]</scope>
    <source>
        <strain evidence="9 10">DSM 45272</strain>
    </source>
</reference>
<comment type="caution">
    <text evidence="9">The sequence shown here is derived from an EMBL/GenBank/DDBJ whole genome shotgun (WGS) entry which is preliminary data.</text>
</comment>
<evidence type="ECO:0000256" key="1">
    <source>
        <dbReference type="ARBA" id="ARBA00012513"/>
    </source>
</evidence>
<keyword evidence="7" id="KW-1133">Transmembrane helix</keyword>
<dbReference type="Pfam" id="PF00069">
    <property type="entry name" value="Pkinase"/>
    <property type="match status" value="1"/>
</dbReference>
<organism evidence="9 10">
    <name type="scientific">Amycolatopsis umgeniensis</name>
    <dbReference type="NCBI Taxonomy" id="336628"/>
    <lineage>
        <taxon>Bacteria</taxon>
        <taxon>Bacillati</taxon>
        <taxon>Actinomycetota</taxon>
        <taxon>Actinomycetes</taxon>
        <taxon>Pseudonocardiales</taxon>
        <taxon>Pseudonocardiaceae</taxon>
        <taxon>Amycolatopsis</taxon>
    </lineage>
</organism>
<evidence type="ECO:0000313" key="9">
    <source>
        <dbReference type="EMBL" id="MBB5851081.1"/>
    </source>
</evidence>
<proteinExistence type="predicted"/>
<dbReference type="InterPro" id="IPR011009">
    <property type="entry name" value="Kinase-like_dom_sf"/>
</dbReference>
<name>A0A841AWQ0_9PSEU</name>
<dbReference type="PROSITE" id="PS50011">
    <property type="entry name" value="PROTEIN_KINASE_DOM"/>
    <property type="match status" value="1"/>
</dbReference>